<keyword evidence="4" id="KW-0472">Membrane</keyword>
<feature type="domain" description="SusD-like N-terminal" evidence="7">
    <location>
        <begin position="61"/>
        <end position="215"/>
    </location>
</feature>
<dbReference type="Pfam" id="PF14322">
    <property type="entry name" value="SusD-like_3"/>
    <property type="match status" value="1"/>
</dbReference>
<dbReference type="SUPFAM" id="SSF48452">
    <property type="entry name" value="TPR-like"/>
    <property type="match status" value="1"/>
</dbReference>
<dbReference type="InterPro" id="IPR033985">
    <property type="entry name" value="SusD-like_N"/>
</dbReference>
<dbReference type="RefSeq" id="WP_073043793.1">
    <property type="nucleotide sequence ID" value="NZ_FQUO01000009.1"/>
</dbReference>
<evidence type="ECO:0000256" key="2">
    <source>
        <dbReference type="ARBA" id="ARBA00006275"/>
    </source>
</evidence>
<evidence type="ECO:0000256" key="4">
    <source>
        <dbReference type="ARBA" id="ARBA00023136"/>
    </source>
</evidence>
<evidence type="ECO:0000259" key="7">
    <source>
        <dbReference type="Pfam" id="PF14322"/>
    </source>
</evidence>
<gene>
    <name evidence="8" type="ORF">SAMN05444008_10984</name>
</gene>
<feature type="domain" description="RagB/SusD" evidence="6">
    <location>
        <begin position="288"/>
        <end position="538"/>
    </location>
</feature>
<dbReference type="EMBL" id="FQUO01000009">
    <property type="protein sequence ID" value="SHF54394.1"/>
    <property type="molecule type" value="Genomic_DNA"/>
</dbReference>
<evidence type="ECO:0000256" key="1">
    <source>
        <dbReference type="ARBA" id="ARBA00004442"/>
    </source>
</evidence>
<dbReference type="PROSITE" id="PS51257">
    <property type="entry name" value="PROKAR_LIPOPROTEIN"/>
    <property type="match status" value="1"/>
</dbReference>
<reference evidence="8 9" key="1">
    <citation type="submission" date="2016-11" db="EMBL/GenBank/DDBJ databases">
        <authorList>
            <person name="Jaros S."/>
            <person name="Januszkiewicz K."/>
            <person name="Wedrychowicz H."/>
        </authorList>
    </citation>
    <scope>NUCLEOTIDE SEQUENCE [LARGE SCALE GENOMIC DNA]</scope>
    <source>
        <strain evidence="8 9">DSM 26897</strain>
    </source>
</reference>
<dbReference type="STRING" id="1302690.BUE76_07915"/>
<comment type="similarity">
    <text evidence="2">Belongs to the SusD family.</text>
</comment>
<name>A0A1M5CI01_9BACT</name>
<dbReference type="Proteomes" id="UP000184368">
    <property type="component" value="Unassembled WGS sequence"/>
</dbReference>
<proteinExistence type="inferred from homology"/>
<dbReference type="InterPro" id="IPR011990">
    <property type="entry name" value="TPR-like_helical_dom_sf"/>
</dbReference>
<dbReference type="GO" id="GO:0009279">
    <property type="term" value="C:cell outer membrane"/>
    <property type="evidence" value="ECO:0007669"/>
    <property type="project" value="UniProtKB-SubCell"/>
</dbReference>
<keyword evidence="3" id="KW-0732">Signal</keyword>
<evidence type="ECO:0000313" key="8">
    <source>
        <dbReference type="EMBL" id="SHF54394.1"/>
    </source>
</evidence>
<evidence type="ECO:0000256" key="3">
    <source>
        <dbReference type="ARBA" id="ARBA00022729"/>
    </source>
</evidence>
<dbReference type="AlphaFoldDB" id="A0A1M5CI01"/>
<dbReference type="OrthoDB" id="5694214at2"/>
<dbReference type="Pfam" id="PF07980">
    <property type="entry name" value="SusD_RagB"/>
    <property type="match status" value="1"/>
</dbReference>
<organism evidence="8 9">
    <name type="scientific">Cnuella takakiae</name>
    <dbReference type="NCBI Taxonomy" id="1302690"/>
    <lineage>
        <taxon>Bacteria</taxon>
        <taxon>Pseudomonadati</taxon>
        <taxon>Bacteroidota</taxon>
        <taxon>Chitinophagia</taxon>
        <taxon>Chitinophagales</taxon>
        <taxon>Chitinophagaceae</taxon>
        <taxon>Cnuella</taxon>
    </lineage>
</organism>
<dbReference type="InterPro" id="IPR012944">
    <property type="entry name" value="SusD_RagB_dom"/>
</dbReference>
<accession>A0A1M5CI01</accession>
<keyword evidence="5" id="KW-0998">Cell outer membrane</keyword>
<evidence type="ECO:0000313" key="9">
    <source>
        <dbReference type="Proteomes" id="UP000184368"/>
    </source>
</evidence>
<evidence type="ECO:0000256" key="5">
    <source>
        <dbReference type="ARBA" id="ARBA00023237"/>
    </source>
</evidence>
<comment type="subcellular location">
    <subcellularLocation>
        <location evidence="1">Cell outer membrane</location>
    </subcellularLocation>
</comment>
<protein>
    <submittedName>
        <fullName evidence="8">Starch-binding associating with outer membrane</fullName>
    </submittedName>
</protein>
<sequence>MKFSNKIYAVAIAALLATGCRKLDLAPTDTFSDLTFWGVNENVNNALNNNYSLLYNSDLYFYNEALSDNAYSNTGDYNVIPAGLYTPSLSKFRNDWSYYYSTIKSCNLFLEGVDQNKSLPAATIERMKAEVRFIRAFAHFNLTKWYGDVPLVDRNISPEEAQQIPRSPKDAVVKFIVDELTAVAAILPSKNGYDAGDQGRITNAAAVALQARVLLYQGNRMAEVVTLCEQLMNNPNTYGSYSLAPSYSGLFNDPTLNKTNPETILALQYALPTRTWNQFWDFAPRSVGGRVSSMAPLQSLVDNYIMLNGKSINESGSGYDENNPYANRDPRLTATVVYDGYRWTGNGITKTIYIKPGSDPDRSALDEYSLTGQGTKTGYYWRKYYDPAALANFVSGNNLHLIRFAEVLLMYAEAKQALGQMDAGVWDKTIRALRARAGFTDAAALNYPGNTNMTNIIRQERRTELAMENLRTDDIRRWKIAEVVLNGWARGARFGSPSVDNGYIRVQDRKFDPAKNYLWPIPASELNLNNKLQQNPGY</sequence>
<evidence type="ECO:0000259" key="6">
    <source>
        <dbReference type="Pfam" id="PF07980"/>
    </source>
</evidence>
<dbReference type="Gene3D" id="1.25.40.390">
    <property type="match status" value="1"/>
</dbReference>
<keyword evidence="9" id="KW-1185">Reference proteome</keyword>